<protein>
    <submittedName>
        <fullName evidence="2">Hmg box protein</fullName>
    </submittedName>
</protein>
<organism evidence="2 3">
    <name type="scientific">Ophiostoma piceae (strain UAMH 11346)</name>
    <name type="common">Sap stain fungus</name>
    <dbReference type="NCBI Taxonomy" id="1262450"/>
    <lineage>
        <taxon>Eukaryota</taxon>
        <taxon>Fungi</taxon>
        <taxon>Dikarya</taxon>
        <taxon>Ascomycota</taxon>
        <taxon>Pezizomycotina</taxon>
        <taxon>Sordariomycetes</taxon>
        <taxon>Sordariomycetidae</taxon>
        <taxon>Ophiostomatales</taxon>
        <taxon>Ophiostomataceae</taxon>
        <taxon>Ophiostoma</taxon>
    </lineage>
</organism>
<evidence type="ECO:0000256" key="1">
    <source>
        <dbReference type="SAM" id="MobiDB-lite"/>
    </source>
</evidence>
<dbReference type="VEuPathDB" id="FungiDB:F503_07692"/>
<accession>S3BPY0</accession>
<reference evidence="2 3" key="1">
    <citation type="journal article" date="2013" name="BMC Genomics">
        <title>The genome and transcriptome of the pine saprophyte Ophiostoma piceae, and a comparison with the bark beetle-associated pine pathogen Grosmannia clavigera.</title>
        <authorList>
            <person name="Haridas S."/>
            <person name="Wang Y."/>
            <person name="Lim L."/>
            <person name="Massoumi Alamouti S."/>
            <person name="Jackman S."/>
            <person name="Docking R."/>
            <person name="Robertson G."/>
            <person name="Birol I."/>
            <person name="Bohlmann J."/>
            <person name="Breuil C."/>
        </authorList>
    </citation>
    <scope>NUCLEOTIDE SEQUENCE [LARGE SCALE GENOMIC DNA]</scope>
    <source>
        <strain evidence="2 3">UAMH 11346</strain>
    </source>
</reference>
<gene>
    <name evidence="2" type="ORF">F503_07692</name>
</gene>
<evidence type="ECO:0000313" key="2">
    <source>
        <dbReference type="EMBL" id="EPE03389.1"/>
    </source>
</evidence>
<dbReference type="AlphaFoldDB" id="S3BPY0"/>
<keyword evidence="3" id="KW-1185">Reference proteome</keyword>
<dbReference type="STRING" id="1262450.S3BPY0"/>
<feature type="compositionally biased region" description="Basic and acidic residues" evidence="1">
    <location>
        <begin position="142"/>
        <end position="160"/>
    </location>
</feature>
<dbReference type="OrthoDB" id="4621856at2759"/>
<dbReference type="OMA" id="NDGHDAR"/>
<dbReference type="HOGENOM" id="CLU_1482423_0_0_1"/>
<evidence type="ECO:0000313" key="3">
    <source>
        <dbReference type="Proteomes" id="UP000016923"/>
    </source>
</evidence>
<dbReference type="InterPro" id="IPR009057">
    <property type="entry name" value="Homeodomain-like_sf"/>
</dbReference>
<dbReference type="SUPFAM" id="SSF46689">
    <property type="entry name" value="Homeodomain-like"/>
    <property type="match status" value="1"/>
</dbReference>
<dbReference type="Proteomes" id="UP000016923">
    <property type="component" value="Unassembled WGS sequence"/>
</dbReference>
<proteinExistence type="predicted"/>
<sequence>MHSGPTTPKKNRIQGICDFLDHKKIPYSHSDVFRFEGVSHTTGWKILREPRELEGRTFHSTHAETRGRKRKLTDKDVDALADFVVKNDGHDARTLQWHRLPAEAGLDIDVSGETVRRHMRARGFRRCQACRETFVPPRSAKQRPEDGRVTRAGEKREARGEGLPSQGGRRDVHSGITEKTQR</sequence>
<dbReference type="EMBL" id="KE148168">
    <property type="protein sequence ID" value="EPE03389.1"/>
    <property type="molecule type" value="Genomic_DNA"/>
</dbReference>
<feature type="region of interest" description="Disordered" evidence="1">
    <location>
        <begin position="135"/>
        <end position="182"/>
    </location>
</feature>
<name>S3BPY0_OPHP1</name>
<dbReference type="eggNOG" id="ENOG502SN0Q">
    <property type="taxonomic scope" value="Eukaryota"/>
</dbReference>